<dbReference type="KEGG" id="loa:LOAG_03330"/>
<dbReference type="InParanoid" id="A0A1I7VP18"/>
<reference evidence="5" key="2">
    <citation type="submission" date="2016-11" db="UniProtKB">
        <authorList>
            <consortium name="WormBaseParasite"/>
        </authorList>
    </citation>
    <scope>IDENTIFICATION</scope>
</reference>
<dbReference type="OrthoDB" id="5842775at2759"/>
<accession>A0A1S0U4N2</accession>
<name>A0A1I7VP18_LOALO</name>
<protein>
    <submittedName>
        <fullName evidence="3 5">Uncharacterized protein</fullName>
    </submittedName>
</protein>
<dbReference type="CTD" id="9940717"/>
<sequence length="331" mass="37037">MLVIIIVLVIGIPLLIIIIAILVILILYCCCQKQETTEDELPKSLIENCRRAEPPPEEQGKYLPEPFDASAFQFKGPLIIECPKLHILEHDLTDEKPSGSNINDHVRFDKNLNVAYNIGDNVEIIVRSYGQGIKTGSGEIVKEDGGDEDDEIINEQENDLKQLIIEKEEKGTAKYSKTPNIQSQQKKQKKSERKEASDPRKKSKLVSIHTQKTQISRYSESSTQTLRLNGESPTKDSGTDMRMSKLVLKRDSTIPFKQTTQVSAKTKVILTKEQHGGASLIDASTQTAKSQQWVAEEINPSVSGSPGSQCKSSNISEKMRLEVSKKFIFLR</sequence>
<keyword evidence="2" id="KW-1133">Transmembrane helix</keyword>
<keyword evidence="4" id="KW-1185">Reference proteome</keyword>
<evidence type="ECO:0000313" key="5">
    <source>
        <dbReference type="WBParaSite" id="EN70_4681"/>
    </source>
</evidence>
<gene>
    <name evidence="3 5" type="ORF">LOAG_03330</name>
</gene>
<evidence type="ECO:0000256" key="2">
    <source>
        <dbReference type="SAM" id="Phobius"/>
    </source>
</evidence>
<dbReference type="AlphaFoldDB" id="A0A1I7VP18"/>
<keyword evidence="2" id="KW-0812">Transmembrane</keyword>
<dbReference type="RefSeq" id="XP_003138915.1">
    <property type="nucleotide sequence ID" value="XM_003138867.2"/>
</dbReference>
<dbReference type="WBParaSite" id="EN70_4681">
    <property type="protein sequence ID" value="EN70_4681"/>
    <property type="gene ID" value="EN70_4681"/>
</dbReference>
<accession>A0A1I7VP18</accession>
<proteinExistence type="predicted"/>
<dbReference type="GeneID" id="9940717"/>
<feature type="region of interest" description="Disordered" evidence="1">
    <location>
        <begin position="171"/>
        <end position="239"/>
    </location>
</feature>
<dbReference type="OMA" id="GPLIIEC"/>
<dbReference type="Proteomes" id="UP000095285">
    <property type="component" value="Unassembled WGS sequence"/>
</dbReference>
<feature type="transmembrane region" description="Helical" evidence="2">
    <location>
        <begin position="5"/>
        <end position="28"/>
    </location>
</feature>
<evidence type="ECO:0000256" key="1">
    <source>
        <dbReference type="SAM" id="MobiDB-lite"/>
    </source>
</evidence>
<organism evidence="4 5">
    <name type="scientific">Loa loa</name>
    <name type="common">Eye worm</name>
    <name type="synonym">Filaria loa</name>
    <dbReference type="NCBI Taxonomy" id="7209"/>
    <lineage>
        <taxon>Eukaryota</taxon>
        <taxon>Metazoa</taxon>
        <taxon>Ecdysozoa</taxon>
        <taxon>Nematoda</taxon>
        <taxon>Chromadorea</taxon>
        <taxon>Rhabditida</taxon>
        <taxon>Spirurina</taxon>
        <taxon>Spiruromorpha</taxon>
        <taxon>Filarioidea</taxon>
        <taxon>Onchocercidae</taxon>
        <taxon>Loa</taxon>
    </lineage>
</organism>
<keyword evidence="2" id="KW-0472">Membrane</keyword>
<evidence type="ECO:0000313" key="3">
    <source>
        <dbReference type="EMBL" id="EFO25157.1"/>
    </source>
</evidence>
<dbReference type="EMBL" id="JH712263">
    <property type="protein sequence ID" value="EFO25157.1"/>
    <property type="molecule type" value="Genomic_DNA"/>
</dbReference>
<feature type="compositionally biased region" description="Polar residues" evidence="1">
    <location>
        <begin position="208"/>
        <end position="232"/>
    </location>
</feature>
<reference evidence="3 4" key="1">
    <citation type="submission" date="2012-04" db="EMBL/GenBank/DDBJ databases">
        <title>The Genome Sequence of Loa loa.</title>
        <authorList>
            <consortium name="The Broad Institute Genome Sequencing Platform"/>
            <consortium name="Broad Institute Genome Sequencing Center for Infectious Disease"/>
            <person name="Nutman T.B."/>
            <person name="Fink D.L."/>
            <person name="Russ C."/>
            <person name="Young S."/>
            <person name="Zeng Q."/>
            <person name="Gargeya S."/>
            <person name="Alvarado L."/>
            <person name="Berlin A."/>
            <person name="Chapman S.B."/>
            <person name="Chen Z."/>
            <person name="Freedman E."/>
            <person name="Gellesch M."/>
            <person name="Goldberg J."/>
            <person name="Griggs A."/>
            <person name="Gujja S."/>
            <person name="Heilman E.R."/>
            <person name="Heiman D."/>
            <person name="Howarth C."/>
            <person name="Mehta T."/>
            <person name="Neiman D."/>
            <person name="Pearson M."/>
            <person name="Roberts A."/>
            <person name="Saif S."/>
            <person name="Shea T."/>
            <person name="Shenoy N."/>
            <person name="Sisk P."/>
            <person name="Stolte C."/>
            <person name="Sykes S."/>
            <person name="White J."/>
            <person name="Yandava C."/>
            <person name="Haas B."/>
            <person name="Henn M.R."/>
            <person name="Nusbaum C."/>
            <person name="Birren B."/>
        </authorList>
    </citation>
    <scope>NUCLEOTIDE SEQUENCE [LARGE SCALE GENOMIC DNA]</scope>
</reference>
<evidence type="ECO:0000313" key="4">
    <source>
        <dbReference type="Proteomes" id="UP000095285"/>
    </source>
</evidence>